<keyword evidence="1" id="KW-0732">Signal</keyword>
<evidence type="ECO:0000313" key="2">
    <source>
        <dbReference type="EMBL" id="MBK1817567.1"/>
    </source>
</evidence>
<evidence type="ECO:0000256" key="1">
    <source>
        <dbReference type="SAM" id="SignalP"/>
    </source>
</evidence>
<keyword evidence="3" id="KW-1185">Reference proteome</keyword>
<accession>A0A934V8S5</accession>
<name>A0A934V8S5_9BACT</name>
<feature type="chain" id="PRO_5037151126" description="DUF2931 family protein" evidence="1">
    <location>
        <begin position="17"/>
        <end position="422"/>
    </location>
</feature>
<feature type="signal peptide" evidence="1">
    <location>
        <begin position="1"/>
        <end position="16"/>
    </location>
</feature>
<comment type="caution">
    <text evidence="2">The sequence shown here is derived from an EMBL/GenBank/DDBJ whole genome shotgun (WGS) entry which is preliminary data.</text>
</comment>
<dbReference type="AlphaFoldDB" id="A0A934V8S5"/>
<reference evidence="2" key="1">
    <citation type="submission" date="2021-01" db="EMBL/GenBank/DDBJ databases">
        <title>Modified the classification status of verrucomicrobia.</title>
        <authorList>
            <person name="Feng X."/>
        </authorList>
    </citation>
    <scope>NUCLEOTIDE SEQUENCE</scope>
    <source>
        <strain evidence="2">JCM 18052</strain>
    </source>
</reference>
<dbReference type="RefSeq" id="WP_200352507.1">
    <property type="nucleotide sequence ID" value="NZ_BAABHZ010000001.1"/>
</dbReference>
<proteinExistence type="predicted"/>
<sequence>MKTSAVLLLMSTACHAWPVYQLHEWGTFTTVSGSDGTLLTGLEREEETLPGFAYSHIGLENGGRPNMDEVRRIFKEHGTQGIPSFKGLGRRPIKGVTVKMETPVIYFHSNETAPIHAKVKVGFDGGTISQWYPQRSGGEMLPWPVPSANPIAKPTPLSAWTLDFNKPYRGFIEWDIDILTPAQTRDAILFKPGDNVNWMRARQPMTNAVRTADGETEGYLFYRGIGRFDPGLKTTVGPDETLRVENLTGGRIPYLVAFEIADGTLRWVEKTEGLDEKGILAIPESDLKNDTSGFSEPLYRAMTTGLAKCGLTDAEARSMVETWWRSYFESPGLRVFWVLPRESTDRLLPLEITPPPVEIVRVIVGRSEVLRPRQEKEWLASSRKTGDDAAAWETFVGTDRFGLSVAQRVKSLESVATSGENH</sequence>
<protein>
    <recommendedName>
        <fullName evidence="4">DUF2931 family protein</fullName>
    </recommendedName>
</protein>
<evidence type="ECO:0008006" key="4">
    <source>
        <dbReference type="Google" id="ProtNLM"/>
    </source>
</evidence>
<gene>
    <name evidence="2" type="ORF">JIN84_18250</name>
</gene>
<organism evidence="2 3">
    <name type="scientific">Luteolibacter yonseiensis</name>
    <dbReference type="NCBI Taxonomy" id="1144680"/>
    <lineage>
        <taxon>Bacteria</taxon>
        <taxon>Pseudomonadati</taxon>
        <taxon>Verrucomicrobiota</taxon>
        <taxon>Verrucomicrobiia</taxon>
        <taxon>Verrucomicrobiales</taxon>
        <taxon>Verrucomicrobiaceae</taxon>
        <taxon>Luteolibacter</taxon>
    </lineage>
</organism>
<dbReference type="EMBL" id="JAENIK010000012">
    <property type="protein sequence ID" value="MBK1817567.1"/>
    <property type="molecule type" value="Genomic_DNA"/>
</dbReference>
<dbReference type="Proteomes" id="UP000600139">
    <property type="component" value="Unassembled WGS sequence"/>
</dbReference>
<evidence type="ECO:0000313" key="3">
    <source>
        <dbReference type="Proteomes" id="UP000600139"/>
    </source>
</evidence>